<evidence type="ECO:0000313" key="2">
    <source>
        <dbReference type="EMBL" id="OGM33792.1"/>
    </source>
</evidence>
<organism evidence="2 3">
    <name type="scientific">Candidatus Woesebacteria bacterium RIFCSPHIGHO2_02_FULL_39_13</name>
    <dbReference type="NCBI Taxonomy" id="1802505"/>
    <lineage>
        <taxon>Bacteria</taxon>
        <taxon>Candidatus Woeseibacteriota</taxon>
    </lineage>
</organism>
<proteinExistence type="predicted"/>
<name>A0A1F7Z2I6_9BACT</name>
<evidence type="ECO:0000256" key="1">
    <source>
        <dbReference type="SAM" id="Phobius"/>
    </source>
</evidence>
<feature type="transmembrane region" description="Helical" evidence="1">
    <location>
        <begin position="12"/>
        <end position="35"/>
    </location>
</feature>
<accession>A0A1F7Z2I6</accession>
<dbReference type="EMBL" id="MGGR01000013">
    <property type="protein sequence ID" value="OGM33792.1"/>
    <property type="molecule type" value="Genomic_DNA"/>
</dbReference>
<keyword evidence="1" id="KW-0472">Membrane</keyword>
<sequence length="168" mass="18981">MFEWFSDLPIVIQVFLAMLTGSVLLLIFLGGAWILSRLRGNVVGVSDSPVTPTGTYVEDSGNVDEDDFELEVGVAYDLTESPYPAQIRVGDEVEDDEIFGDLIIGLPPGAKFVSLQRVYSEDYEEFLLDHFVIVYLLNGDYITQTWEGDLYFSDYEVYPNEIIVRESK</sequence>
<keyword evidence="1" id="KW-0812">Transmembrane</keyword>
<dbReference type="STRING" id="1802505.A3D01_02370"/>
<reference evidence="2 3" key="1">
    <citation type="journal article" date="2016" name="Nat. Commun.">
        <title>Thousands of microbial genomes shed light on interconnected biogeochemical processes in an aquifer system.</title>
        <authorList>
            <person name="Anantharaman K."/>
            <person name="Brown C.T."/>
            <person name="Hug L.A."/>
            <person name="Sharon I."/>
            <person name="Castelle C.J."/>
            <person name="Probst A.J."/>
            <person name="Thomas B.C."/>
            <person name="Singh A."/>
            <person name="Wilkins M.J."/>
            <person name="Karaoz U."/>
            <person name="Brodie E.L."/>
            <person name="Williams K.H."/>
            <person name="Hubbard S.S."/>
            <person name="Banfield J.F."/>
        </authorList>
    </citation>
    <scope>NUCLEOTIDE SEQUENCE [LARGE SCALE GENOMIC DNA]</scope>
</reference>
<keyword evidence="1" id="KW-1133">Transmembrane helix</keyword>
<evidence type="ECO:0000313" key="3">
    <source>
        <dbReference type="Proteomes" id="UP000177169"/>
    </source>
</evidence>
<comment type="caution">
    <text evidence="2">The sequence shown here is derived from an EMBL/GenBank/DDBJ whole genome shotgun (WGS) entry which is preliminary data.</text>
</comment>
<dbReference type="AlphaFoldDB" id="A0A1F7Z2I6"/>
<dbReference type="Proteomes" id="UP000177169">
    <property type="component" value="Unassembled WGS sequence"/>
</dbReference>
<protein>
    <submittedName>
        <fullName evidence="2">Uncharacterized protein</fullName>
    </submittedName>
</protein>
<gene>
    <name evidence="2" type="ORF">A3D01_02370</name>
</gene>